<dbReference type="VEuPathDB" id="FungiDB:SeMB42_g00572"/>
<sequence length="256" mass="27571">MANEKRNTLVVGATGGLGGALSKKLIQRGDNLYASVRKNEAVDGAAKVIKNIDVSDPGAITLLAKEMNGTIIDQLYIVAGYFTKEDIDNPNWEEEVKMYKICAIAPVFIVSKLLKNNTLQPNKSKIVMITSEAGSITLRTQKEGGGLYGHHSSKAAQNMVGRLLSFDLAEKGIPIVMIHPGFLRTKLTKSVGFDQFYDEGGAVDPVEAVPPLLDLVEKLTIENSGKFMAPLGCKGVGNAEVIGPPEKLPIPLELPW</sequence>
<organism evidence="1 4">
    <name type="scientific">Synchytrium endobioticum</name>
    <dbReference type="NCBI Taxonomy" id="286115"/>
    <lineage>
        <taxon>Eukaryota</taxon>
        <taxon>Fungi</taxon>
        <taxon>Fungi incertae sedis</taxon>
        <taxon>Chytridiomycota</taxon>
        <taxon>Chytridiomycota incertae sedis</taxon>
        <taxon>Chytridiomycetes</taxon>
        <taxon>Synchytriales</taxon>
        <taxon>Synchytriaceae</taxon>
        <taxon>Synchytrium</taxon>
    </lineage>
</organism>
<evidence type="ECO:0000313" key="2">
    <source>
        <dbReference type="EMBL" id="TPX53910.1"/>
    </source>
</evidence>
<gene>
    <name evidence="1" type="ORF">SeLEV6574_g01147</name>
    <name evidence="2" type="ORF">SeMB42_g00572</name>
</gene>
<dbReference type="Pfam" id="PF00106">
    <property type="entry name" value="adh_short"/>
    <property type="match status" value="1"/>
</dbReference>
<dbReference type="OrthoDB" id="9876299at2759"/>
<evidence type="ECO:0000313" key="4">
    <source>
        <dbReference type="Proteomes" id="UP000320475"/>
    </source>
</evidence>
<dbReference type="PANTHER" id="PTHR45458:SF2">
    <property type="entry name" value="OXIDOREDUCTASE, SHORT CHAIN DEHYDROGENASE_REDUCTASE FAMILY SUPERFAMILY (AFU_ORTHOLOGUE AFUA_3G13450)"/>
    <property type="match status" value="1"/>
</dbReference>
<evidence type="ECO:0008006" key="5">
    <source>
        <dbReference type="Google" id="ProtNLM"/>
    </source>
</evidence>
<dbReference type="InterPro" id="IPR036291">
    <property type="entry name" value="NAD(P)-bd_dom_sf"/>
</dbReference>
<dbReference type="EMBL" id="QEAN01000011">
    <property type="protein sequence ID" value="TPX53910.1"/>
    <property type="molecule type" value="Genomic_DNA"/>
</dbReference>
<dbReference type="GO" id="GO:0016616">
    <property type="term" value="F:oxidoreductase activity, acting on the CH-OH group of donors, NAD or NADP as acceptor"/>
    <property type="evidence" value="ECO:0007669"/>
    <property type="project" value="TreeGrafter"/>
</dbReference>
<dbReference type="AlphaFoldDB" id="A0A507DEH2"/>
<reference evidence="3 4" key="1">
    <citation type="journal article" date="2019" name="Sci. Rep.">
        <title>Comparative genomics of chytrid fungi reveal insights into the obligate biotrophic and pathogenic lifestyle of Synchytrium endobioticum.</title>
        <authorList>
            <person name="van de Vossenberg B.T.L.H."/>
            <person name="Warris S."/>
            <person name="Nguyen H.D.T."/>
            <person name="van Gent-Pelzer M.P.E."/>
            <person name="Joly D.L."/>
            <person name="van de Geest H.C."/>
            <person name="Bonants P.J.M."/>
            <person name="Smith D.S."/>
            <person name="Levesque C.A."/>
            <person name="van der Lee T.A.J."/>
        </authorList>
    </citation>
    <scope>NUCLEOTIDE SEQUENCE [LARGE SCALE GENOMIC DNA]</scope>
    <source>
        <strain evidence="1 4">LEV6574</strain>
        <strain evidence="2 3">MB42</strain>
    </source>
</reference>
<dbReference type="Proteomes" id="UP000320475">
    <property type="component" value="Unassembled WGS sequence"/>
</dbReference>
<protein>
    <recommendedName>
        <fullName evidence="5">3-oxoacyl-[acyl-carrier-protein] reductase</fullName>
    </recommendedName>
</protein>
<evidence type="ECO:0000313" key="3">
    <source>
        <dbReference type="Proteomes" id="UP000317494"/>
    </source>
</evidence>
<proteinExistence type="predicted"/>
<comment type="caution">
    <text evidence="1">The sequence shown here is derived from an EMBL/GenBank/DDBJ whole genome shotgun (WGS) entry which is preliminary data.</text>
</comment>
<name>A0A507DEH2_9FUNG</name>
<keyword evidence="3" id="KW-1185">Reference proteome</keyword>
<dbReference type="PRINTS" id="PR00081">
    <property type="entry name" value="GDHRDH"/>
</dbReference>
<dbReference type="InterPro" id="IPR052184">
    <property type="entry name" value="SDR_enzymes"/>
</dbReference>
<accession>A0A507DEH2</accession>
<dbReference type="PANTHER" id="PTHR45458">
    <property type="entry name" value="SHORT-CHAIN DEHYDROGENASE/REDUCTASE SDR"/>
    <property type="match status" value="1"/>
</dbReference>
<dbReference type="SUPFAM" id="SSF51735">
    <property type="entry name" value="NAD(P)-binding Rossmann-fold domains"/>
    <property type="match status" value="1"/>
</dbReference>
<evidence type="ECO:0000313" key="1">
    <source>
        <dbReference type="EMBL" id="TPX49983.1"/>
    </source>
</evidence>
<dbReference type="Proteomes" id="UP000317494">
    <property type="component" value="Unassembled WGS sequence"/>
</dbReference>
<dbReference type="InterPro" id="IPR002347">
    <property type="entry name" value="SDR_fam"/>
</dbReference>
<dbReference type="Gene3D" id="3.40.50.720">
    <property type="entry name" value="NAD(P)-binding Rossmann-like Domain"/>
    <property type="match status" value="1"/>
</dbReference>
<dbReference type="STRING" id="286115.A0A507DEH2"/>
<dbReference type="EMBL" id="QEAM01000024">
    <property type="protein sequence ID" value="TPX49983.1"/>
    <property type="molecule type" value="Genomic_DNA"/>
</dbReference>